<dbReference type="GO" id="GO:0005737">
    <property type="term" value="C:cytoplasm"/>
    <property type="evidence" value="ECO:0007669"/>
    <property type="project" value="TreeGrafter"/>
</dbReference>
<dbReference type="GO" id="GO:0070292">
    <property type="term" value="P:N-acylphosphatidylethanolamine metabolic process"/>
    <property type="evidence" value="ECO:0007669"/>
    <property type="project" value="TreeGrafter"/>
</dbReference>
<dbReference type="PANTHER" id="PTHR15032:SF4">
    <property type="entry name" value="N-ACYL-PHOSPHATIDYLETHANOLAMINE-HYDROLYZING PHOSPHOLIPASE D"/>
    <property type="match status" value="1"/>
</dbReference>
<protein>
    <submittedName>
        <fullName evidence="2">Uncharacterized protein</fullName>
    </submittedName>
</protein>
<dbReference type="OrthoDB" id="332863at2759"/>
<dbReference type="AlphaFoldDB" id="A0A0C9U940"/>
<dbReference type="PANTHER" id="PTHR15032">
    <property type="entry name" value="N-ACYL-PHOSPHATIDYLETHANOLAMINE-HYDROLYZING PHOSPHOLIPASE D"/>
    <property type="match status" value="1"/>
</dbReference>
<reference evidence="2 3" key="1">
    <citation type="submission" date="2014-06" db="EMBL/GenBank/DDBJ databases">
        <title>Evolutionary Origins and Diversification of the Mycorrhizal Mutualists.</title>
        <authorList>
            <consortium name="DOE Joint Genome Institute"/>
            <consortium name="Mycorrhizal Genomics Consortium"/>
            <person name="Kohler A."/>
            <person name="Kuo A."/>
            <person name="Nagy L.G."/>
            <person name="Floudas D."/>
            <person name="Copeland A."/>
            <person name="Barry K.W."/>
            <person name="Cichocki N."/>
            <person name="Veneault-Fourrey C."/>
            <person name="LaButti K."/>
            <person name="Lindquist E.A."/>
            <person name="Lipzen A."/>
            <person name="Lundell T."/>
            <person name="Morin E."/>
            <person name="Murat C."/>
            <person name="Riley R."/>
            <person name="Ohm R."/>
            <person name="Sun H."/>
            <person name="Tunlid A."/>
            <person name="Henrissat B."/>
            <person name="Grigoriev I.V."/>
            <person name="Hibbett D.S."/>
            <person name="Martin F."/>
        </authorList>
    </citation>
    <scope>NUCLEOTIDE SEQUENCE [LARGE SCALE GENOMIC DNA]</scope>
    <source>
        <strain evidence="2 3">SS14</strain>
    </source>
</reference>
<evidence type="ECO:0000313" key="2">
    <source>
        <dbReference type="EMBL" id="KIJ39593.1"/>
    </source>
</evidence>
<feature type="compositionally biased region" description="Low complexity" evidence="1">
    <location>
        <begin position="1"/>
        <end position="13"/>
    </location>
</feature>
<dbReference type="GO" id="GO:0070291">
    <property type="term" value="P:N-acylethanolamine metabolic process"/>
    <property type="evidence" value="ECO:0007669"/>
    <property type="project" value="TreeGrafter"/>
</dbReference>
<evidence type="ECO:0000313" key="3">
    <source>
        <dbReference type="Proteomes" id="UP000054279"/>
    </source>
</evidence>
<evidence type="ECO:0000256" key="1">
    <source>
        <dbReference type="SAM" id="MobiDB-lite"/>
    </source>
</evidence>
<name>A0A0C9U940_SPHS4</name>
<dbReference type="EMBL" id="KN837151">
    <property type="protein sequence ID" value="KIJ39593.1"/>
    <property type="molecule type" value="Genomic_DNA"/>
</dbReference>
<keyword evidence="3" id="KW-1185">Reference proteome</keyword>
<dbReference type="HOGENOM" id="CLU_1205426_0_0_1"/>
<gene>
    <name evidence="2" type="ORF">M422DRAFT_257653</name>
</gene>
<accession>A0A0C9U940</accession>
<sequence length="230" mass="24764">MPSSKPAAPRTTPAMPPPASRIHGRPSALPLYSPRYSHLKSVVFPVSKLTSIAPRTHVFAPLKNEYLFQSLSIPSLNYHCLDWWHNHDVTVHLSVAPSESTVSTPSSSQASTISITYRLHCTPAQHWPTAAASISGQHYGARGPSNPILSTLLPRSQRTVQRWRIKGSDSGAIPGTGPCATARMRISCLTSVLSSEGVLEPVEELKAECAKAGVKDVKFMACGLGDTTFV</sequence>
<feature type="region of interest" description="Disordered" evidence="1">
    <location>
        <begin position="1"/>
        <end position="23"/>
    </location>
</feature>
<organism evidence="2 3">
    <name type="scientific">Sphaerobolus stellatus (strain SS14)</name>
    <dbReference type="NCBI Taxonomy" id="990650"/>
    <lineage>
        <taxon>Eukaryota</taxon>
        <taxon>Fungi</taxon>
        <taxon>Dikarya</taxon>
        <taxon>Basidiomycota</taxon>
        <taxon>Agaricomycotina</taxon>
        <taxon>Agaricomycetes</taxon>
        <taxon>Phallomycetidae</taxon>
        <taxon>Geastrales</taxon>
        <taxon>Sphaerobolaceae</taxon>
        <taxon>Sphaerobolus</taxon>
    </lineage>
</organism>
<dbReference type="GO" id="GO:0070290">
    <property type="term" value="F:N-acylphosphatidylethanolamine-specific phospholipase D activity"/>
    <property type="evidence" value="ECO:0007669"/>
    <property type="project" value="TreeGrafter"/>
</dbReference>
<dbReference type="Proteomes" id="UP000054279">
    <property type="component" value="Unassembled WGS sequence"/>
</dbReference>
<proteinExistence type="predicted"/>